<accession>A0A840DBG9</accession>
<evidence type="ECO:0000259" key="2">
    <source>
        <dbReference type="PROSITE" id="PS50002"/>
    </source>
</evidence>
<dbReference type="SUPFAM" id="SSF50044">
    <property type="entry name" value="SH3-domain"/>
    <property type="match status" value="2"/>
</dbReference>
<gene>
    <name evidence="3" type="ORF">GGR06_003810</name>
</gene>
<dbReference type="Proteomes" id="UP000560658">
    <property type="component" value="Unassembled WGS sequence"/>
</dbReference>
<dbReference type="Gene3D" id="2.30.30.40">
    <property type="entry name" value="SH3 Domains"/>
    <property type="match status" value="1"/>
</dbReference>
<dbReference type="SMART" id="SM00326">
    <property type="entry name" value="SH3"/>
    <property type="match status" value="2"/>
</dbReference>
<feature type="domain" description="SH3" evidence="2">
    <location>
        <begin position="58"/>
        <end position="115"/>
    </location>
</feature>
<proteinExistence type="predicted"/>
<dbReference type="InterPro" id="IPR001452">
    <property type="entry name" value="SH3_domain"/>
</dbReference>
<sequence>MEYVVNEAHETEFPSPLLVKRNEKVIVKGESEHWQGWIYCIKTDSSNEGYVPEQIIRYEDNYGIITEDYSAKELNVREGDILEGIKELNGWLWSENKKTHEMGWIPVKNIKLLEK</sequence>
<dbReference type="PIRSF" id="PIRSF034961">
    <property type="entry name" value="UCP034961_SH3_2"/>
    <property type="match status" value="1"/>
</dbReference>
<dbReference type="AlphaFoldDB" id="A0A840DBG9"/>
<evidence type="ECO:0000256" key="1">
    <source>
        <dbReference type="ARBA" id="ARBA00022443"/>
    </source>
</evidence>
<dbReference type="InterPro" id="IPR014593">
    <property type="entry name" value="UCP034961_SH3_2"/>
</dbReference>
<dbReference type="InterPro" id="IPR036028">
    <property type="entry name" value="SH3-like_dom_sf"/>
</dbReference>
<name>A0A840DBG9_9BACE</name>
<evidence type="ECO:0000313" key="4">
    <source>
        <dbReference type="Proteomes" id="UP000560658"/>
    </source>
</evidence>
<dbReference type="PROSITE" id="PS50002">
    <property type="entry name" value="SH3"/>
    <property type="match status" value="1"/>
</dbReference>
<keyword evidence="4" id="KW-1185">Reference proteome</keyword>
<keyword evidence="1" id="KW-0728">SH3 domain</keyword>
<evidence type="ECO:0000313" key="3">
    <source>
        <dbReference type="EMBL" id="MBB4045985.1"/>
    </source>
</evidence>
<reference evidence="3" key="1">
    <citation type="submission" date="2020-08" db="EMBL/GenBank/DDBJ databases">
        <title>Genomic Encyclopedia of Type Strains, Phase IV (KMG-IV): sequencing the most valuable type-strain genomes for metagenomic binning, comparative biology and taxonomic classification.</title>
        <authorList>
            <person name="Goeker M."/>
        </authorList>
    </citation>
    <scope>NUCLEOTIDE SEQUENCE [LARGE SCALE GENOMIC DNA]</scope>
    <source>
        <strain evidence="3">DSM 105720</strain>
    </source>
</reference>
<comment type="caution">
    <text evidence="3">The sequence shown here is derived from an EMBL/GenBank/DDBJ whole genome shotgun (WGS) entry which is preliminary data.</text>
</comment>
<protein>
    <recommendedName>
        <fullName evidence="2">SH3 domain-containing protein</fullName>
    </recommendedName>
</protein>
<organism evidence="3 4">
    <name type="scientific">Bacteroides reticulotermitis</name>
    <dbReference type="NCBI Taxonomy" id="1133319"/>
    <lineage>
        <taxon>Bacteria</taxon>
        <taxon>Pseudomonadati</taxon>
        <taxon>Bacteroidota</taxon>
        <taxon>Bacteroidia</taxon>
        <taxon>Bacteroidales</taxon>
        <taxon>Bacteroidaceae</taxon>
        <taxon>Bacteroides</taxon>
    </lineage>
</organism>
<dbReference type="EMBL" id="JACIER010000020">
    <property type="protein sequence ID" value="MBB4045985.1"/>
    <property type="molecule type" value="Genomic_DNA"/>
</dbReference>
<dbReference type="RefSeq" id="WP_044164936.1">
    <property type="nucleotide sequence ID" value="NZ_JACIER010000020.1"/>
</dbReference>